<dbReference type="FunFam" id="3.30.70.360:FF:000001">
    <property type="entry name" value="N-acetyldiaminopimelate deacetylase"/>
    <property type="match status" value="1"/>
</dbReference>
<evidence type="ECO:0000256" key="1">
    <source>
        <dbReference type="ARBA" id="ARBA00022801"/>
    </source>
</evidence>
<feature type="domain" description="Peptidase M20 dimerisation" evidence="2">
    <location>
        <begin position="209"/>
        <end position="304"/>
    </location>
</feature>
<dbReference type="NCBIfam" id="TIGR01891">
    <property type="entry name" value="amidohydrolases"/>
    <property type="match status" value="1"/>
</dbReference>
<dbReference type="RefSeq" id="WP_179812624.1">
    <property type="nucleotide sequence ID" value="NZ_JACBZD010000001.1"/>
</dbReference>
<evidence type="ECO:0000259" key="2">
    <source>
        <dbReference type="Pfam" id="PF07687"/>
    </source>
</evidence>
<dbReference type="PANTHER" id="PTHR11014:SF63">
    <property type="entry name" value="METALLOPEPTIDASE, PUTATIVE (AFU_ORTHOLOGUE AFUA_6G09600)-RELATED"/>
    <property type="match status" value="1"/>
</dbReference>
<dbReference type="AlphaFoldDB" id="A0A852ZYA2"/>
<reference evidence="3 4" key="1">
    <citation type="submission" date="2020-07" db="EMBL/GenBank/DDBJ databases">
        <title>Sequencing the genomes of 1000 actinobacteria strains.</title>
        <authorList>
            <person name="Klenk H.-P."/>
        </authorList>
    </citation>
    <scope>NUCLEOTIDE SEQUENCE [LARGE SCALE GENOMIC DNA]</scope>
    <source>
        <strain evidence="3 4">DSM 42178</strain>
    </source>
</reference>
<proteinExistence type="predicted"/>
<dbReference type="Gene3D" id="3.30.70.360">
    <property type="match status" value="1"/>
</dbReference>
<dbReference type="PANTHER" id="PTHR11014">
    <property type="entry name" value="PEPTIDASE M20 FAMILY MEMBER"/>
    <property type="match status" value="1"/>
</dbReference>
<dbReference type="SUPFAM" id="SSF55031">
    <property type="entry name" value="Bacterial exopeptidase dimerisation domain"/>
    <property type="match status" value="1"/>
</dbReference>
<dbReference type="GO" id="GO:0050118">
    <property type="term" value="F:N-acetyldiaminopimelate deacetylase activity"/>
    <property type="evidence" value="ECO:0007669"/>
    <property type="project" value="UniProtKB-ARBA"/>
</dbReference>
<sequence length="442" mass="45511">MTHARARAAAEAAAGPAALAGLPRLLPRLADLYRDLHAHPELSFAETRTAAVVAERLRRTGARVTTGIGGTGVAAVLGDGAGPHVLLRADIDALPVREATGLPYASTADGVAPDGEETPVMHACGHDMHVTCLVGAMELLAEAGGHWSGTVTAVFQPGEEVGGGARAMVDDGLFDTVGRPDVVLGQHVAPFPAGTVAHHTGPTLAASDSLRVRLFGRGAHGSRPEASVDPVVMAAATVMRLQTVVSREIAGTETAVVTVGALRAGDKDNVIPDEAELRLTVRTYTEEVRATVLAAVERIVRGEAAAAGAPREPEITHVSAFPALVNDAAATERVVRAFRDHFGPDAVRDSGPVTGSEDCGVLATAAGAPLCYWFLGGWDPDQYAAAQARGAVAREIPSNHSPRFAPVLHPTLATGVTTLLLASHAWLHPKGAGPSGVRCGRG</sequence>
<gene>
    <name evidence="3" type="ORF">FHU37_000544</name>
</gene>
<accession>A0A852ZYA2</accession>
<evidence type="ECO:0000313" key="3">
    <source>
        <dbReference type="EMBL" id="NYI03601.1"/>
    </source>
</evidence>
<dbReference type="SUPFAM" id="SSF53187">
    <property type="entry name" value="Zn-dependent exopeptidases"/>
    <property type="match status" value="1"/>
</dbReference>
<organism evidence="3 4">
    <name type="scientific">Allostreptomyces psammosilenae</name>
    <dbReference type="NCBI Taxonomy" id="1892865"/>
    <lineage>
        <taxon>Bacteria</taxon>
        <taxon>Bacillati</taxon>
        <taxon>Actinomycetota</taxon>
        <taxon>Actinomycetes</taxon>
        <taxon>Kitasatosporales</taxon>
        <taxon>Streptomycetaceae</taxon>
        <taxon>Allostreptomyces</taxon>
    </lineage>
</organism>
<dbReference type="Proteomes" id="UP000567795">
    <property type="component" value="Unassembled WGS sequence"/>
</dbReference>
<dbReference type="EC" id="3.5.1.32" evidence="3"/>
<keyword evidence="1 3" id="KW-0378">Hydrolase</keyword>
<dbReference type="InterPro" id="IPR017439">
    <property type="entry name" value="Amidohydrolase"/>
</dbReference>
<dbReference type="InterPro" id="IPR002933">
    <property type="entry name" value="Peptidase_M20"/>
</dbReference>
<dbReference type="Pfam" id="PF07687">
    <property type="entry name" value="M20_dimer"/>
    <property type="match status" value="1"/>
</dbReference>
<dbReference type="GO" id="GO:0047980">
    <property type="term" value="F:hippurate hydrolase activity"/>
    <property type="evidence" value="ECO:0007669"/>
    <property type="project" value="UniProtKB-EC"/>
</dbReference>
<keyword evidence="4" id="KW-1185">Reference proteome</keyword>
<dbReference type="GO" id="GO:0019877">
    <property type="term" value="P:diaminopimelate biosynthetic process"/>
    <property type="evidence" value="ECO:0007669"/>
    <property type="project" value="UniProtKB-ARBA"/>
</dbReference>
<protein>
    <submittedName>
        <fullName evidence="3">Hippurate hydrolase</fullName>
        <ecNumber evidence="3">3.5.1.32</ecNumber>
    </submittedName>
</protein>
<evidence type="ECO:0000313" key="4">
    <source>
        <dbReference type="Proteomes" id="UP000567795"/>
    </source>
</evidence>
<dbReference type="EMBL" id="JACBZD010000001">
    <property type="protein sequence ID" value="NYI03601.1"/>
    <property type="molecule type" value="Genomic_DNA"/>
</dbReference>
<comment type="caution">
    <text evidence="3">The sequence shown here is derived from an EMBL/GenBank/DDBJ whole genome shotgun (WGS) entry which is preliminary data.</text>
</comment>
<dbReference type="InterPro" id="IPR036264">
    <property type="entry name" value="Bact_exopeptidase_dim_dom"/>
</dbReference>
<dbReference type="InterPro" id="IPR011650">
    <property type="entry name" value="Peptidase_M20_dimer"/>
</dbReference>
<name>A0A852ZYA2_9ACTN</name>
<dbReference type="Pfam" id="PF01546">
    <property type="entry name" value="Peptidase_M20"/>
    <property type="match status" value="1"/>
</dbReference>
<dbReference type="Gene3D" id="3.40.630.10">
    <property type="entry name" value="Zn peptidases"/>
    <property type="match status" value="1"/>
</dbReference>